<keyword evidence="1" id="KW-0472">Membrane</keyword>
<dbReference type="AlphaFoldDB" id="A0ABD7V6A5"/>
<dbReference type="Proteomes" id="UP000360750">
    <property type="component" value="Unassembled WGS sequence"/>
</dbReference>
<feature type="transmembrane region" description="Helical" evidence="1">
    <location>
        <begin position="6"/>
        <end position="27"/>
    </location>
</feature>
<keyword evidence="1" id="KW-0812">Transmembrane</keyword>
<dbReference type="EMBL" id="CAACYD010000007">
    <property type="protein sequence ID" value="VFA89825.1"/>
    <property type="molecule type" value="Genomic_DNA"/>
</dbReference>
<gene>
    <name evidence="2" type="ORF">NCTC8139_03393</name>
</gene>
<feature type="transmembrane region" description="Helical" evidence="1">
    <location>
        <begin position="55"/>
        <end position="75"/>
    </location>
</feature>
<organism evidence="2 3">
    <name type="scientific">Gordonia paraffinivorans</name>
    <dbReference type="NCBI Taxonomy" id="175628"/>
    <lineage>
        <taxon>Bacteria</taxon>
        <taxon>Bacillati</taxon>
        <taxon>Actinomycetota</taxon>
        <taxon>Actinomycetes</taxon>
        <taxon>Mycobacteriales</taxon>
        <taxon>Gordoniaceae</taxon>
        <taxon>Gordonia</taxon>
    </lineage>
</organism>
<comment type="caution">
    <text evidence="2">The sequence shown here is derived from an EMBL/GenBank/DDBJ whole genome shotgun (WGS) entry which is preliminary data.</text>
</comment>
<evidence type="ECO:0000256" key="1">
    <source>
        <dbReference type="SAM" id="Phobius"/>
    </source>
</evidence>
<evidence type="ECO:0000313" key="3">
    <source>
        <dbReference type="Proteomes" id="UP000360750"/>
    </source>
</evidence>
<protein>
    <recommendedName>
        <fullName evidence="4">DUF2516 domain-containing protein</fullName>
    </recommendedName>
</protein>
<reference evidence="2 3" key="1">
    <citation type="submission" date="2019-02" db="EMBL/GenBank/DDBJ databases">
        <authorList>
            <consortium name="Pathogen Informatics"/>
        </authorList>
    </citation>
    <scope>NUCLEOTIDE SEQUENCE [LARGE SCALE GENOMIC DNA]</scope>
    <source>
        <strain evidence="2 3">3012STDY6756503</strain>
    </source>
</reference>
<dbReference type="GeneID" id="60751370"/>
<dbReference type="RefSeq" id="WP_006900834.1">
    <property type="nucleotide sequence ID" value="NZ_CAACYD010000007.1"/>
</dbReference>
<evidence type="ECO:0008006" key="4">
    <source>
        <dbReference type="Google" id="ProtNLM"/>
    </source>
</evidence>
<keyword evidence="1" id="KW-1133">Transmembrane helix</keyword>
<evidence type="ECO:0000313" key="2">
    <source>
        <dbReference type="EMBL" id="VFA89825.1"/>
    </source>
</evidence>
<proteinExistence type="predicted"/>
<name>A0ABD7V6A5_9ACTN</name>
<sequence length="94" mass="10202">MDIVEAIGKVLLVGLVFGAGLPALFAVGMRVHSLGSDQVADEGTIVSHGNPAMRMLAYAIFGLVALVILVALLWITRQTIYYYTDIKLFPFGYK</sequence>
<accession>A0ABD7V6A5</accession>